<dbReference type="InterPro" id="IPR036534">
    <property type="entry name" value="GAR_dom_sf"/>
</dbReference>
<accession>A0A0C2XH55</accession>
<feature type="compositionally biased region" description="Polar residues" evidence="5">
    <location>
        <begin position="1516"/>
        <end position="1540"/>
    </location>
</feature>
<feature type="compositionally biased region" description="Low complexity" evidence="5">
    <location>
        <begin position="1541"/>
        <end position="1554"/>
    </location>
</feature>
<dbReference type="PROSITE" id="PS51460">
    <property type="entry name" value="GAR"/>
    <property type="match status" value="1"/>
</dbReference>
<dbReference type="SUPFAM" id="SSF143575">
    <property type="entry name" value="GAS2 domain-like"/>
    <property type="match status" value="1"/>
</dbReference>
<evidence type="ECO:0000256" key="4">
    <source>
        <dbReference type="SAM" id="Coils"/>
    </source>
</evidence>
<evidence type="ECO:0000256" key="2">
    <source>
        <dbReference type="ARBA" id="ARBA00022490"/>
    </source>
</evidence>
<dbReference type="Proteomes" id="UP000054549">
    <property type="component" value="Unassembled WGS sequence"/>
</dbReference>
<feature type="region of interest" description="Disordered" evidence="5">
    <location>
        <begin position="1"/>
        <end position="24"/>
    </location>
</feature>
<organism evidence="7 8">
    <name type="scientific">Amanita muscaria (strain Koide BX008)</name>
    <dbReference type="NCBI Taxonomy" id="946122"/>
    <lineage>
        <taxon>Eukaryota</taxon>
        <taxon>Fungi</taxon>
        <taxon>Dikarya</taxon>
        <taxon>Basidiomycota</taxon>
        <taxon>Agaricomycotina</taxon>
        <taxon>Agaricomycetes</taxon>
        <taxon>Agaricomycetidae</taxon>
        <taxon>Agaricales</taxon>
        <taxon>Pluteineae</taxon>
        <taxon>Amanitaceae</taxon>
        <taxon>Amanita</taxon>
    </lineage>
</organism>
<keyword evidence="3" id="KW-0206">Cytoskeleton</keyword>
<dbReference type="GO" id="GO:0005856">
    <property type="term" value="C:cytoskeleton"/>
    <property type="evidence" value="ECO:0007669"/>
    <property type="project" value="UniProtKB-SubCell"/>
</dbReference>
<feature type="compositionally biased region" description="Low complexity" evidence="5">
    <location>
        <begin position="1742"/>
        <end position="1759"/>
    </location>
</feature>
<feature type="domain" description="GAR" evidence="6">
    <location>
        <begin position="1596"/>
        <end position="1674"/>
    </location>
</feature>
<evidence type="ECO:0000313" key="8">
    <source>
        <dbReference type="Proteomes" id="UP000054549"/>
    </source>
</evidence>
<evidence type="ECO:0000259" key="6">
    <source>
        <dbReference type="PROSITE" id="PS51460"/>
    </source>
</evidence>
<dbReference type="HOGENOM" id="CLU_002695_0_0_1"/>
<keyword evidence="4" id="KW-0175">Coiled coil</keyword>
<feature type="coiled-coil region" evidence="4">
    <location>
        <begin position="961"/>
        <end position="1131"/>
    </location>
</feature>
<evidence type="ECO:0000256" key="1">
    <source>
        <dbReference type="ARBA" id="ARBA00004245"/>
    </source>
</evidence>
<dbReference type="Pfam" id="PF02187">
    <property type="entry name" value="GAS2"/>
    <property type="match status" value="1"/>
</dbReference>
<feature type="compositionally biased region" description="Polar residues" evidence="5">
    <location>
        <begin position="1456"/>
        <end position="1502"/>
    </location>
</feature>
<keyword evidence="2" id="KW-0963">Cytoplasm</keyword>
<dbReference type="EMBL" id="KN818229">
    <property type="protein sequence ID" value="KIL68278.1"/>
    <property type="molecule type" value="Genomic_DNA"/>
</dbReference>
<dbReference type="SMART" id="SM00243">
    <property type="entry name" value="GAS2"/>
    <property type="match status" value="1"/>
</dbReference>
<comment type="subcellular location">
    <subcellularLocation>
        <location evidence="1">Cytoplasm</location>
        <location evidence="1">Cytoskeleton</location>
    </subcellularLocation>
</comment>
<evidence type="ECO:0000256" key="3">
    <source>
        <dbReference type="ARBA" id="ARBA00023212"/>
    </source>
</evidence>
<feature type="compositionally biased region" description="Low complexity" evidence="5">
    <location>
        <begin position="1416"/>
        <end position="1431"/>
    </location>
</feature>
<gene>
    <name evidence="7" type="ORF">M378DRAFT_8944</name>
</gene>
<sequence length="1804" mass="202467">MSSAGVAIPAESSDTTATQSDQERLVVDNLAVESEDGNVTNEGEEQALESHEVIELQTFSDRKAWIEERIKFLERMPPIEAFVGLDAVRASAEQVPGLPTREELQQWITEHDAIEKETEIFDKGELKKLRQLTKAATQRNLSPEDTDLIELALTTIYELDRLLHLLRGRAENLELLGLRLTWEENRITGWIGFRKLMEDLQTFVTTRARWTPSVYDTMTKEEDHSEIKRRGSVASFASAMSDTSNSIAAFSRGARFKLAELLSRDAAQFASRISNLRHSKISAAGKALDKLIDASRKPVPEVLLDEQDKLEEKGINEMEHVGKFVMNLVMQWRKADEIYVETKKDQVTAQNLFEEIETAKLQHPTARQSISFVSRAESLLKRLSLRGNPGSSNSLFPRPEHFLFLDQYNINLGLVSQLAAEIAQATILAQNSDLAAREYKKVYDSVKGAEDLLQEVSNLAPQLDIIIEKLLKGITNDEGDGSPPNLISETCLEPTAHSVYLALLPDLLEQGTTADDTSAELLQRSQPILLALEASGIDASFQATAKAEIQKLSSQRDRARNAREDIVGRVYRLKEARKIWASMGGILAQLEEIRGFVEEAMNKFKWRQQITHSAPLTPDSPPSTPIAAVPTHSELLSLLQQMEPKLSQDIESPFLILSYTLEVPVKEFLSRSILGLKNTFDVTKQLIDVLEAIQAQATVMGAVRDECNAIQVSIEDLKIRLNCAIEDVMTSRLTQKEVVRNEESLQAEISGLESKVQIFVQNLLQRVPFIDRGTRTPNTNSTFVKRRFSLLDSKVGLTQQRKAVELPFELSSLDDAVRADCNSYTIALNGKIENLLQLNYHLKLARMSKEVDNALKPLLDDINDINGSLNDEKARFANIDDAHKLEQLNALLEDLEALSSTHRTRISRSLSFVREVVRRMQELPGSQDPSVHESLLLSRIRAVDDVELRLNNWFEDLNGFKDQVANACRQESQRLEEIRRADMHRQQKESMRLAAEEAERLRVEQERLVNKKLKELEEERLAEEERQRRLRERQAAEDAQRRVLERQRREADEQRRLEELRLAEEKRMEEDRLRQAAEEAEKERLHRERLEVEVKLRQVEEQLAEERRITAERTKRKRSRAEERQEHLATQQFTVLEESEKQSFEQQDYVTEDFEQNVDLSVIDEEPNQSVTTIDEEEDVFGFRLMPELQQARSPEMLKLQEQILALRKRLRQIKISEALRPSKAATQLPTQDRVAKIRKSLTSISQDVSKLPSSAKDFTVDMELKSLRTEVEASFNLLKRLKDLASLSNTIKSCEAALSDLLEHVDSYPSPPLGILSTTFRPSASLPPEKQLSSRLAFTREKINDMNTKLALVKDDSRAVAEGSTVQQTWQELEEMTNERLGGKRTRPSSVIGSLSIACRSTESLLNRRASTTKGSSYSGLSASTSSAGTPRGRLLAPPNVGTRRAVSGGHEPSKSVSASTRPPSQLSNTSRPLPKSFSPSVYGTTFASRQRTPSLSNSISTPPPGRPPVHIHTPANQDRSTASPTLSDSSTRSRSVLGTSKVSTSTTRSSWSRAPRNSLSSFIPPQLMSPPKRNKQKPTPPSVHSGARKKYVPDPKSKLDVAVGDIVNKLPVGINVEGVIDTWKDKSGKYWIGNQDPKLCFCRILRSQTVMVRVGGGWAELSTFITDHFADSFRIMGDSDALPIRGDTKEKWINAATLLESDEKENDSQGLVPPKPPSTPEPKLSPGIPSFAITTPTGRSPQSISSPSTKSGSPLTPMQFIRRADFDLATGRPVTPSRPPTRARNAPPTPSHSTNKHGVWRP</sequence>
<proteinExistence type="predicted"/>
<dbReference type="InParanoid" id="A0A0C2XH55"/>
<dbReference type="GO" id="GO:0008017">
    <property type="term" value="F:microtubule binding"/>
    <property type="evidence" value="ECO:0007669"/>
    <property type="project" value="InterPro"/>
</dbReference>
<feature type="region of interest" description="Disordered" evidence="5">
    <location>
        <begin position="1701"/>
        <end position="1804"/>
    </location>
</feature>
<dbReference type="OrthoDB" id="10017054at2759"/>
<dbReference type="Gene3D" id="3.30.920.20">
    <property type="entry name" value="Gas2-like domain"/>
    <property type="match status" value="1"/>
</dbReference>
<dbReference type="InterPro" id="IPR003108">
    <property type="entry name" value="GAR_dom"/>
</dbReference>
<evidence type="ECO:0000313" key="7">
    <source>
        <dbReference type="EMBL" id="KIL68278.1"/>
    </source>
</evidence>
<evidence type="ECO:0000256" key="5">
    <source>
        <dbReference type="SAM" id="MobiDB-lite"/>
    </source>
</evidence>
<feature type="region of interest" description="Disordered" evidence="5">
    <location>
        <begin position="1411"/>
        <end position="1597"/>
    </location>
</feature>
<reference evidence="7 8" key="1">
    <citation type="submission" date="2014-04" db="EMBL/GenBank/DDBJ databases">
        <title>Evolutionary Origins and Diversification of the Mycorrhizal Mutualists.</title>
        <authorList>
            <consortium name="DOE Joint Genome Institute"/>
            <consortium name="Mycorrhizal Genomics Consortium"/>
            <person name="Kohler A."/>
            <person name="Kuo A."/>
            <person name="Nagy L.G."/>
            <person name="Floudas D."/>
            <person name="Copeland A."/>
            <person name="Barry K.W."/>
            <person name="Cichocki N."/>
            <person name="Veneault-Fourrey C."/>
            <person name="LaButti K."/>
            <person name="Lindquist E.A."/>
            <person name="Lipzen A."/>
            <person name="Lundell T."/>
            <person name="Morin E."/>
            <person name="Murat C."/>
            <person name="Riley R."/>
            <person name="Ohm R."/>
            <person name="Sun H."/>
            <person name="Tunlid A."/>
            <person name="Henrissat B."/>
            <person name="Grigoriev I.V."/>
            <person name="Hibbett D.S."/>
            <person name="Martin F."/>
        </authorList>
    </citation>
    <scope>NUCLEOTIDE SEQUENCE [LARGE SCALE GENOMIC DNA]</scope>
    <source>
        <strain evidence="7 8">Koide BX008</strain>
    </source>
</reference>
<name>A0A0C2XH55_AMAMK</name>
<protein>
    <recommendedName>
        <fullName evidence="6">GAR domain-containing protein</fullName>
    </recommendedName>
</protein>
<keyword evidence="8" id="KW-1185">Reference proteome</keyword>